<keyword evidence="8" id="KW-0249">Electron transport</keyword>
<feature type="domain" description="Cytochrome b561 bacterial/Ni-hydrogenase" evidence="13">
    <location>
        <begin position="12"/>
        <end position="197"/>
    </location>
</feature>
<keyword evidence="6 12" id="KW-0812">Transmembrane</keyword>
<dbReference type="PANTHER" id="PTHR30485:SF1">
    <property type="entry name" value="CYTOCHROME YDHU-RELATED"/>
    <property type="match status" value="1"/>
</dbReference>
<keyword evidence="9 12" id="KW-1133">Transmembrane helix</keyword>
<dbReference type="GO" id="GO:0009055">
    <property type="term" value="F:electron transfer activity"/>
    <property type="evidence" value="ECO:0007669"/>
    <property type="project" value="InterPro"/>
</dbReference>
<dbReference type="Pfam" id="PF01292">
    <property type="entry name" value="Ni_hydr_CYTB"/>
    <property type="match status" value="1"/>
</dbReference>
<proteinExistence type="inferred from homology"/>
<comment type="subcellular location">
    <subcellularLocation>
        <location evidence="1">Cell membrane</location>
        <topology evidence="1">Multi-pass membrane protein</topology>
    </subcellularLocation>
</comment>
<sequence>MIKREKHAVTIYTRYERFWHWSQAVLIFMLAFTGFGLHGTHDLLPFQQAVMLHTFSAIALILLWIFTTFWNFTTGNWRQFLPNTKGLFAVIRYYAWGILFGEDHPHKKTLRRKQNALQGLAYLTFMVIIGPALWITGIVYILYDLWNEIPGAADGLFIVAFLHTAAAFLMVTFVIIHIYMTTTGKTPLHYIKTMITGVENVELTEVERAYLQEEHPDRLRDG</sequence>
<dbReference type="InterPro" id="IPR051542">
    <property type="entry name" value="Hydrogenase_cytochrome"/>
</dbReference>
<dbReference type="GO" id="GO:0005886">
    <property type="term" value="C:plasma membrane"/>
    <property type="evidence" value="ECO:0007669"/>
    <property type="project" value="UniProtKB-SubCell"/>
</dbReference>
<evidence type="ECO:0000256" key="2">
    <source>
        <dbReference type="ARBA" id="ARBA00008622"/>
    </source>
</evidence>
<evidence type="ECO:0000256" key="4">
    <source>
        <dbReference type="ARBA" id="ARBA00022475"/>
    </source>
</evidence>
<evidence type="ECO:0000256" key="1">
    <source>
        <dbReference type="ARBA" id="ARBA00004651"/>
    </source>
</evidence>
<keyword evidence="5" id="KW-0349">Heme</keyword>
<dbReference type="Gene3D" id="1.20.950.20">
    <property type="entry name" value="Transmembrane di-heme cytochromes, Chain C"/>
    <property type="match status" value="1"/>
</dbReference>
<evidence type="ECO:0000256" key="10">
    <source>
        <dbReference type="ARBA" id="ARBA00023004"/>
    </source>
</evidence>
<dbReference type="InterPro" id="IPR000516">
    <property type="entry name" value="Ni-dep_Hydgase_cyt-B"/>
</dbReference>
<dbReference type="PRINTS" id="PR00161">
    <property type="entry name" value="NIHGNASECYTB"/>
</dbReference>
<dbReference type="STRING" id="1543721.AAY24_12525"/>
<dbReference type="GO" id="GO:0022904">
    <property type="term" value="P:respiratory electron transport chain"/>
    <property type="evidence" value="ECO:0007669"/>
    <property type="project" value="InterPro"/>
</dbReference>
<evidence type="ECO:0000313" key="15">
    <source>
        <dbReference type="Proteomes" id="UP000317355"/>
    </source>
</evidence>
<dbReference type="EMBL" id="VMRY01000003">
    <property type="protein sequence ID" value="TVT59833.1"/>
    <property type="molecule type" value="Genomic_DNA"/>
</dbReference>
<evidence type="ECO:0000259" key="13">
    <source>
        <dbReference type="Pfam" id="PF01292"/>
    </source>
</evidence>
<comment type="similarity">
    <text evidence="2">Belongs to the HupC/HyaC/HydC family.</text>
</comment>
<organism evidence="14 15">
    <name type="scientific">Sedimenticola thiotaurini</name>
    <dbReference type="NCBI Taxonomy" id="1543721"/>
    <lineage>
        <taxon>Bacteria</taxon>
        <taxon>Pseudomonadati</taxon>
        <taxon>Pseudomonadota</taxon>
        <taxon>Gammaproteobacteria</taxon>
        <taxon>Chromatiales</taxon>
        <taxon>Sedimenticolaceae</taxon>
        <taxon>Sedimenticola</taxon>
    </lineage>
</organism>
<accession>A0A558DG39</accession>
<feature type="transmembrane region" description="Helical" evidence="12">
    <location>
        <begin position="155"/>
        <end position="179"/>
    </location>
</feature>
<dbReference type="AlphaFoldDB" id="A0A558DG39"/>
<evidence type="ECO:0000256" key="9">
    <source>
        <dbReference type="ARBA" id="ARBA00022989"/>
    </source>
</evidence>
<dbReference type="SUPFAM" id="SSF81342">
    <property type="entry name" value="Transmembrane di-heme cytochromes"/>
    <property type="match status" value="1"/>
</dbReference>
<dbReference type="GO" id="GO:0005506">
    <property type="term" value="F:iron ion binding"/>
    <property type="evidence" value="ECO:0007669"/>
    <property type="project" value="InterPro"/>
</dbReference>
<evidence type="ECO:0000256" key="12">
    <source>
        <dbReference type="SAM" id="Phobius"/>
    </source>
</evidence>
<dbReference type="Proteomes" id="UP000317355">
    <property type="component" value="Unassembled WGS sequence"/>
</dbReference>
<feature type="transmembrane region" description="Helical" evidence="12">
    <location>
        <begin position="50"/>
        <end position="72"/>
    </location>
</feature>
<keyword evidence="4" id="KW-1003">Cell membrane</keyword>
<evidence type="ECO:0000256" key="11">
    <source>
        <dbReference type="ARBA" id="ARBA00023136"/>
    </source>
</evidence>
<dbReference type="InterPro" id="IPR016174">
    <property type="entry name" value="Di-haem_cyt_TM"/>
</dbReference>
<dbReference type="PANTHER" id="PTHR30485">
    <property type="entry name" value="NI/FE-HYDROGENASE 1 B-TYPE CYTOCHROME SUBUNIT"/>
    <property type="match status" value="1"/>
</dbReference>
<feature type="transmembrane region" description="Helical" evidence="12">
    <location>
        <begin position="120"/>
        <end position="143"/>
    </location>
</feature>
<keyword evidence="10" id="KW-0408">Iron</keyword>
<keyword evidence="7" id="KW-0479">Metal-binding</keyword>
<evidence type="ECO:0000256" key="6">
    <source>
        <dbReference type="ARBA" id="ARBA00022692"/>
    </source>
</evidence>
<keyword evidence="11 12" id="KW-0472">Membrane</keyword>
<evidence type="ECO:0000256" key="8">
    <source>
        <dbReference type="ARBA" id="ARBA00022982"/>
    </source>
</evidence>
<evidence type="ECO:0000256" key="7">
    <source>
        <dbReference type="ARBA" id="ARBA00022723"/>
    </source>
</evidence>
<keyword evidence="3" id="KW-0813">Transport</keyword>
<reference evidence="14 15" key="1">
    <citation type="submission" date="2019-07" db="EMBL/GenBank/DDBJ databases">
        <title>The pathways for chlorine oxyanion respiration interact through the shared metabolite chlorate.</title>
        <authorList>
            <person name="Barnum T.P."/>
            <person name="Cheng Y."/>
            <person name="Hill K.A."/>
            <person name="Lucas L.N."/>
            <person name="Carlson H.K."/>
            <person name="Coates J.D."/>
        </authorList>
    </citation>
    <scope>NUCLEOTIDE SEQUENCE [LARGE SCALE GENOMIC DNA]</scope>
    <source>
        <strain evidence="14">BK-3</strain>
    </source>
</reference>
<protein>
    <submittedName>
        <fullName evidence="14">Cytochrome B</fullName>
    </submittedName>
</protein>
<evidence type="ECO:0000313" key="14">
    <source>
        <dbReference type="EMBL" id="TVT59833.1"/>
    </source>
</evidence>
<feature type="transmembrane region" description="Helical" evidence="12">
    <location>
        <begin position="21"/>
        <end position="38"/>
    </location>
</feature>
<dbReference type="GO" id="GO:0020037">
    <property type="term" value="F:heme binding"/>
    <property type="evidence" value="ECO:0007669"/>
    <property type="project" value="TreeGrafter"/>
</dbReference>
<comment type="caution">
    <text evidence="14">The sequence shown here is derived from an EMBL/GenBank/DDBJ whole genome shotgun (WGS) entry which is preliminary data.</text>
</comment>
<gene>
    <name evidence="14" type="ORF">FHK82_02305</name>
</gene>
<name>A0A558DG39_9GAMM</name>
<evidence type="ECO:0000256" key="5">
    <source>
        <dbReference type="ARBA" id="ARBA00022617"/>
    </source>
</evidence>
<dbReference type="InterPro" id="IPR011577">
    <property type="entry name" value="Cyt_b561_bac/Ni-Hgenase"/>
</dbReference>
<evidence type="ECO:0000256" key="3">
    <source>
        <dbReference type="ARBA" id="ARBA00022448"/>
    </source>
</evidence>